<keyword evidence="4" id="KW-1133">Transmembrane helix</keyword>
<dbReference type="SMART" id="SM00342">
    <property type="entry name" value="HTH_ARAC"/>
    <property type="match status" value="1"/>
</dbReference>
<feature type="transmembrane region" description="Helical" evidence="4">
    <location>
        <begin position="205"/>
        <end position="224"/>
    </location>
</feature>
<evidence type="ECO:0000259" key="5">
    <source>
        <dbReference type="PROSITE" id="PS01124"/>
    </source>
</evidence>
<feature type="transmembrane region" description="Helical" evidence="4">
    <location>
        <begin position="92"/>
        <end position="114"/>
    </location>
</feature>
<feature type="domain" description="HTH araC/xylS-type" evidence="5">
    <location>
        <begin position="275"/>
        <end position="379"/>
    </location>
</feature>
<sequence length="383" mass="44363">MFVDFILIGGMITMASMILFLIKSTKDFSKKILIGFFLSGFFFFLYYYAFNHNAKILGSVAFLFGNGVGFYLGPFTYFYLRSLYEPKNEIVLKLMVALIPFFLHWILVNVPVALSIPTELFRTYGKGYAVVADYINLGENLFFLSFLYFSFRVMRVMKQKRHQFFSETKRGNLIWYRILLIGLIVIIFLDSLFSVYELIYPPLSWNIGTIIAFLFVILYSLFGYRGIFQSHLKLDFAELNPREKNIHNNHPKKGEVLHPGGSSAMTSSEVLKYTQDLSVLMEKNKIFKNESLRLNDLADQLGITTKKLSELLNHHMNTSFYNLVNDYRVAEVKTKLQSKENSRYNLVGLAFDSGFQSKASFNRVFKEKTGMSPGMYRKKFLST</sequence>
<gene>
    <name evidence="6" type="ORF">ALE3EI_1091</name>
</gene>
<evidence type="ECO:0000313" key="6">
    <source>
        <dbReference type="EMBL" id="QNJ97664.1"/>
    </source>
</evidence>
<keyword evidence="4" id="KW-0472">Membrane</keyword>
<reference evidence="6 7" key="1">
    <citation type="submission" date="2020-04" db="EMBL/GenBank/DDBJ databases">
        <title>Genome sequence of Altibacter aquimarinus strain ALE3EI.</title>
        <authorList>
            <person name="Oh H.-M."/>
            <person name="Jang D."/>
        </authorList>
    </citation>
    <scope>NUCLEOTIDE SEQUENCE [LARGE SCALE GENOMIC DNA]</scope>
    <source>
        <strain evidence="6 7">ALE3EI</strain>
    </source>
</reference>
<evidence type="ECO:0000256" key="1">
    <source>
        <dbReference type="ARBA" id="ARBA00023015"/>
    </source>
</evidence>
<dbReference type="PROSITE" id="PS00041">
    <property type="entry name" value="HTH_ARAC_FAMILY_1"/>
    <property type="match status" value="1"/>
</dbReference>
<dbReference type="SUPFAM" id="SSF46689">
    <property type="entry name" value="Homeodomain-like"/>
    <property type="match status" value="1"/>
</dbReference>
<feature type="transmembrane region" description="Helical" evidence="4">
    <location>
        <begin position="6"/>
        <end position="25"/>
    </location>
</feature>
<feature type="transmembrane region" description="Helical" evidence="4">
    <location>
        <begin position="56"/>
        <end position="80"/>
    </location>
</feature>
<evidence type="ECO:0000313" key="7">
    <source>
        <dbReference type="Proteomes" id="UP000515514"/>
    </source>
</evidence>
<evidence type="ECO:0000256" key="4">
    <source>
        <dbReference type="SAM" id="Phobius"/>
    </source>
</evidence>
<dbReference type="GO" id="GO:0003700">
    <property type="term" value="F:DNA-binding transcription factor activity"/>
    <property type="evidence" value="ECO:0007669"/>
    <property type="project" value="InterPro"/>
</dbReference>
<accession>A0A7G8PTJ8</accession>
<dbReference type="KEGG" id="alti:ALE3EI_1091"/>
<protein>
    <recommendedName>
        <fullName evidence="5">HTH araC/xylS-type domain-containing protein</fullName>
    </recommendedName>
</protein>
<feature type="transmembrane region" description="Helical" evidence="4">
    <location>
        <begin position="32"/>
        <end position="50"/>
    </location>
</feature>
<keyword evidence="7" id="KW-1185">Reference proteome</keyword>
<dbReference type="GO" id="GO:0043565">
    <property type="term" value="F:sequence-specific DNA binding"/>
    <property type="evidence" value="ECO:0007669"/>
    <property type="project" value="InterPro"/>
</dbReference>
<dbReference type="InterPro" id="IPR018062">
    <property type="entry name" value="HTH_AraC-typ_CS"/>
</dbReference>
<feature type="transmembrane region" description="Helical" evidence="4">
    <location>
        <begin position="174"/>
        <end position="193"/>
    </location>
</feature>
<dbReference type="RefSeq" id="WP_186991739.1">
    <property type="nucleotide sequence ID" value="NZ_CP052909.1"/>
</dbReference>
<dbReference type="AlphaFoldDB" id="A0A7G8PTJ8"/>
<organism evidence="6 7">
    <name type="scientific">Constantimarinum furrinae</name>
    <dbReference type="NCBI Taxonomy" id="2562285"/>
    <lineage>
        <taxon>Bacteria</taxon>
        <taxon>Pseudomonadati</taxon>
        <taxon>Bacteroidota</taxon>
        <taxon>Flavobacteriia</taxon>
        <taxon>Flavobacteriales</taxon>
        <taxon>Flavobacteriaceae</taxon>
        <taxon>Altibacter/Constantimarinum group</taxon>
        <taxon>Constantimarinum</taxon>
    </lineage>
</organism>
<dbReference type="Proteomes" id="UP000515514">
    <property type="component" value="Chromosome"/>
</dbReference>
<dbReference type="PROSITE" id="PS01124">
    <property type="entry name" value="HTH_ARAC_FAMILY_2"/>
    <property type="match status" value="1"/>
</dbReference>
<keyword evidence="2" id="KW-0238">DNA-binding</keyword>
<keyword evidence="4" id="KW-0812">Transmembrane</keyword>
<dbReference type="Pfam" id="PF12833">
    <property type="entry name" value="HTH_18"/>
    <property type="match status" value="1"/>
</dbReference>
<proteinExistence type="predicted"/>
<dbReference type="InterPro" id="IPR018060">
    <property type="entry name" value="HTH_AraC"/>
</dbReference>
<dbReference type="InterPro" id="IPR009057">
    <property type="entry name" value="Homeodomain-like_sf"/>
</dbReference>
<name>A0A7G8PTJ8_9FLAO</name>
<evidence type="ECO:0000256" key="3">
    <source>
        <dbReference type="ARBA" id="ARBA00023163"/>
    </source>
</evidence>
<dbReference type="PANTHER" id="PTHR43280:SF29">
    <property type="entry name" value="ARAC-FAMILY TRANSCRIPTIONAL REGULATOR"/>
    <property type="match status" value="1"/>
</dbReference>
<feature type="transmembrane region" description="Helical" evidence="4">
    <location>
        <begin position="134"/>
        <end position="153"/>
    </location>
</feature>
<keyword evidence="1" id="KW-0805">Transcription regulation</keyword>
<dbReference type="PANTHER" id="PTHR43280">
    <property type="entry name" value="ARAC-FAMILY TRANSCRIPTIONAL REGULATOR"/>
    <property type="match status" value="1"/>
</dbReference>
<dbReference type="Gene3D" id="1.10.10.60">
    <property type="entry name" value="Homeodomain-like"/>
    <property type="match status" value="2"/>
</dbReference>
<evidence type="ECO:0000256" key="2">
    <source>
        <dbReference type="ARBA" id="ARBA00023125"/>
    </source>
</evidence>
<keyword evidence="3" id="KW-0804">Transcription</keyword>
<dbReference type="EMBL" id="CP052909">
    <property type="protein sequence ID" value="QNJ97664.1"/>
    <property type="molecule type" value="Genomic_DNA"/>
</dbReference>